<feature type="compositionally biased region" description="Basic and acidic residues" evidence="1">
    <location>
        <begin position="1"/>
        <end position="20"/>
    </location>
</feature>
<reference evidence="2" key="2">
    <citation type="submission" date="2013-04" db="EMBL/GenBank/DDBJ databases">
        <authorList>
            <person name="Bertioli D."/>
        </authorList>
    </citation>
    <scope>NUCLEOTIDE SEQUENCE</scope>
</reference>
<sequence>MEQDSKVDKSGTGIERDVKYKKNVKQSRTIPSLVTSSTYNGGNRNESGRTEGRLCVTVVEGSNISVTSSSRAPLFLSRSHPPSLPCLATMMTSTGTATASINSSDGDNTHHHHLPSQRRDSLRFPAPFSKSLSLGSLVAATTATT</sequence>
<dbReference type="AlphaFoldDB" id="N1NJQ7"/>
<proteinExistence type="predicted"/>
<feature type="compositionally biased region" description="Polar residues" evidence="1">
    <location>
        <begin position="26"/>
        <end position="45"/>
    </location>
</feature>
<name>N1NJQ7_ARAIP</name>
<evidence type="ECO:0000256" key="1">
    <source>
        <dbReference type="SAM" id="MobiDB-lite"/>
    </source>
</evidence>
<organism evidence="2">
    <name type="scientific">Arachis ipaensis</name>
    <name type="common">Wild peanut</name>
    <dbReference type="NCBI Taxonomy" id="130454"/>
    <lineage>
        <taxon>Eukaryota</taxon>
        <taxon>Viridiplantae</taxon>
        <taxon>Streptophyta</taxon>
        <taxon>Embryophyta</taxon>
        <taxon>Tracheophyta</taxon>
        <taxon>Spermatophyta</taxon>
        <taxon>Magnoliopsida</taxon>
        <taxon>eudicotyledons</taxon>
        <taxon>Gunneridae</taxon>
        <taxon>Pentapetalae</taxon>
        <taxon>rosids</taxon>
        <taxon>fabids</taxon>
        <taxon>Fabales</taxon>
        <taxon>Fabaceae</taxon>
        <taxon>Papilionoideae</taxon>
        <taxon>50 kb inversion clade</taxon>
        <taxon>dalbergioids sensu lato</taxon>
        <taxon>Dalbergieae</taxon>
        <taxon>Pterocarpus clade</taxon>
        <taxon>Arachis</taxon>
    </lineage>
</organism>
<feature type="region of interest" description="Disordered" evidence="1">
    <location>
        <begin position="95"/>
        <end position="123"/>
    </location>
</feature>
<accession>N1NJQ7</accession>
<dbReference type="EMBL" id="HF937575">
    <property type="protein sequence ID" value="CCW28841.1"/>
    <property type="molecule type" value="Genomic_DNA"/>
</dbReference>
<feature type="region of interest" description="Disordered" evidence="1">
    <location>
        <begin position="1"/>
        <end position="52"/>
    </location>
</feature>
<protein>
    <submittedName>
        <fullName evidence="2">Uncharacterized protein</fullName>
    </submittedName>
</protein>
<gene>
    <name evidence="2" type="ORF">ARAX_AIPA147A20-008</name>
</gene>
<reference evidence="2" key="1">
    <citation type="journal article" date="2013" name="Ann. Bot.">
        <title>The repetitive component of the A genome of peanut (Arachis hypogaea) and its role in remodelling intergenic sequence space since its evolutionary divergence from the B genome.</title>
        <authorList>
            <person name="Bertioli D.J."/>
            <person name="Vidigal B."/>
            <person name="Nielen S."/>
            <person name="Ratnaparkhe M.B."/>
            <person name="Lee T.H."/>
            <person name="Leal-Bertioli S.C."/>
            <person name="Kim C."/>
            <person name="Guimaraes P.M."/>
            <person name="Seijo G."/>
            <person name="Schwarzacher T."/>
            <person name="Paterson A.H."/>
            <person name="Heslop-Harrison P."/>
            <person name="Araujo A.C."/>
        </authorList>
    </citation>
    <scope>NUCLEOTIDE SEQUENCE</scope>
</reference>
<evidence type="ECO:0000313" key="2">
    <source>
        <dbReference type="EMBL" id="CCW28841.1"/>
    </source>
</evidence>